<protein>
    <submittedName>
        <fullName evidence="8">DNA-binding transcriptional response regulator, NtrC family, contains REC, AAA-type ATPase, and a Fis-type DNA-binding domains</fullName>
    </submittedName>
</protein>
<dbReference type="Gene3D" id="1.10.8.60">
    <property type="match status" value="1"/>
</dbReference>
<dbReference type="Pfam" id="PF25601">
    <property type="entry name" value="AAA_lid_14"/>
    <property type="match status" value="1"/>
</dbReference>
<dbReference type="PROSITE" id="PS00675">
    <property type="entry name" value="SIGMA54_INTERACT_1"/>
    <property type="match status" value="1"/>
</dbReference>
<evidence type="ECO:0000259" key="7">
    <source>
        <dbReference type="PROSITE" id="PS50045"/>
    </source>
</evidence>
<dbReference type="GO" id="GO:0006355">
    <property type="term" value="P:regulation of DNA-templated transcription"/>
    <property type="evidence" value="ECO:0007669"/>
    <property type="project" value="InterPro"/>
</dbReference>
<dbReference type="InterPro" id="IPR002078">
    <property type="entry name" value="Sigma_54_int"/>
</dbReference>
<dbReference type="PROSITE" id="PS00676">
    <property type="entry name" value="SIGMA54_INTERACT_2"/>
    <property type="match status" value="1"/>
</dbReference>
<keyword evidence="4 8" id="KW-0238">DNA-binding</keyword>
<feature type="domain" description="Sigma-54 factor interaction" evidence="7">
    <location>
        <begin position="143"/>
        <end position="372"/>
    </location>
</feature>
<dbReference type="GO" id="GO:0005524">
    <property type="term" value="F:ATP binding"/>
    <property type="evidence" value="ECO:0007669"/>
    <property type="project" value="UniProtKB-KW"/>
</dbReference>
<dbReference type="CDD" id="cd00156">
    <property type="entry name" value="REC"/>
    <property type="match status" value="1"/>
</dbReference>
<dbReference type="GO" id="GO:0043565">
    <property type="term" value="F:sequence-specific DNA binding"/>
    <property type="evidence" value="ECO:0007669"/>
    <property type="project" value="InterPro"/>
</dbReference>
<dbReference type="InterPro" id="IPR025944">
    <property type="entry name" value="Sigma_54_int_dom_CS"/>
</dbReference>
<dbReference type="CDD" id="cd00009">
    <property type="entry name" value="AAA"/>
    <property type="match status" value="1"/>
</dbReference>
<dbReference type="Pfam" id="PF00158">
    <property type="entry name" value="Sigma54_activat"/>
    <property type="match status" value="1"/>
</dbReference>
<sequence>MPVPSILFLAPTSVVTPLFQPIKRAGLDVGMAETIPGALKFIQRQQPILIFCRDRLTGFQAEDLLSAIHQSNIPAPPVIIFTDKGSAEDARKFMELGARDYWLEPLLWDKVRALLTATADPQPKEPPRQPVADVGEESAKKAIIGRHPTMQRALALAGQVARSKATILISGESGTGKELFARFLHNSSDRSAHPFIAVNCAALPEHLLESELFGHEKGAFTGAITRKLGKFELAHGGTLLLDEISEMDMGLQAKLLRVLQEGEIDRVGGSEIIPVDVRVLATTNRDLAASVQAKEFRQDLYYRLNVIPLRLPPLRERGEDIQLLTDFFVSRFARMYSLGAIVVSPEARQWLKDHDWPGNVRELQNLMERATLLCGGSPIEPRHFLLDESGDWQGEGMIATASSTGLERFPHQPGEEDQPDETEITPGDYSHQEATTLDISDDQRPILPLHEVERHLIFKSLDYTAGNRTKAAVLLGVSVRTLRNKLNEYRQMGLEVP</sequence>
<dbReference type="PANTHER" id="PTHR32071">
    <property type="entry name" value="TRANSCRIPTIONAL REGULATORY PROTEIN"/>
    <property type="match status" value="1"/>
</dbReference>
<dbReference type="PRINTS" id="PR01590">
    <property type="entry name" value="HTHFIS"/>
</dbReference>
<dbReference type="InterPro" id="IPR009057">
    <property type="entry name" value="Homeodomain-like_sf"/>
</dbReference>
<feature type="region of interest" description="Disordered" evidence="6">
    <location>
        <begin position="405"/>
        <end position="428"/>
    </location>
</feature>
<dbReference type="AlphaFoldDB" id="A0A1G6EQV1"/>
<dbReference type="InterPro" id="IPR011006">
    <property type="entry name" value="CheY-like_superfamily"/>
</dbReference>
<dbReference type="InterPro" id="IPR002197">
    <property type="entry name" value="HTH_Fis"/>
</dbReference>
<gene>
    <name evidence="8" type="ORF">SAMN05660653_03054</name>
</gene>
<accession>A0A1G6EQV1</accession>
<evidence type="ECO:0000256" key="1">
    <source>
        <dbReference type="ARBA" id="ARBA00022741"/>
    </source>
</evidence>
<evidence type="ECO:0000256" key="5">
    <source>
        <dbReference type="ARBA" id="ARBA00023163"/>
    </source>
</evidence>
<dbReference type="SMART" id="SM00382">
    <property type="entry name" value="AAA"/>
    <property type="match status" value="1"/>
</dbReference>
<dbReference type="OrthoDB" id="9763792at2"/>
<evidence type="ECO:0000313" key="9">
    <source>
        <dbReference type="Proteomes" id="UP000198771"/>
    </source>
</evidence>
<dbReference type="Proteomes" id="UP000198771">
    <property type="component" value="Unassembled WGS sequence"/>
</dbReference>
<organism evidence="8 9">
    <name type="scientific">Desulfonatronum thiosulfatophilum</name>
    <dbReference type="NCBI Taxonomy" id="617002"/>
    <lineage>
        <taxon>Bacteria</taxon>
        <taxon>Pseudomonadati</taxon>
        <taxon>Thermodesulfobacteriota</taxon>
        <taxon>Desulfovibrionia</taxon>
        <taxon>Desulfovibrionales</taxon>
        <taxon>Desulfonatronaceae</taxon>
        <taxon>Desulfonatronum</taxon>
    </lineage>
</organism>
<keyword evidence="2" id="KW-0067">ATP-binding</keyword>
<dbReference type="Gene3D" id="3.40.50.300">
    <property type="entry name" value="P-loop containing nucleotide triphosphate hydrolases"/>
    <property type="match status" value="1"/>
</dbReference>
<dbReference type="FunFam" id="3.40.50.300:FF:000006">
    <property type="entry name" value="DNA-binding transcriptional regulator NtrC"/>
    <property type="match status" value="1"/>
</dbReference>
<evidence type="ECO:0000313" key="8">
    <source>
        <dbReference type="EMBL" id="SDB59807.1"/>
    </source>
</evidence>
<reference evidence="8 9" key="1">
    <citation type="submission" date="2016-10" db="EMBL/GenBank/DDBJ databases">
        <authorList>
            <person name="de Groot N.N."/>
        </authorList>
    </citation>
    <scope>NUCLEOTIDE SEQUENCE [LARGE SCALE GENOMIC DNA]</scope>
    <source>
        <strain evidence="8 9">ASO4-2</strain>
    </source>
</reference>
<proteinExistence type="predicted"/>
<dbReference type="Gene3D" id="3.40.50.2300">
    <property type="match status" value="1"/>
</dbReference>
<dbReference type="EMBL" id="FMXO01000021">
    <property type="protein sequence ID" value="SDB59807.1"/>
    <property type="molecule type" value="Genomic_DNA"/>
</dbReference>
<dbReference type="PROSITE" id="PS00688">
    <property type="entry name" value="SIGMA54_INTERACT_3"/>
    <property type="match status" value="1"/>
</dbReference>
<dbReference type="InterPro" id="IPR025662">
    <property type="entry name" value="Sigma_54_int_dom_ATP-bd_1"/>
</dbReference>
<dbReference type="STRING" id="617002.SAMN05660653_03054"/>
<keyword evidence="3" id="KW-0805">Transcription regulation</keyword>
<dbReference type="PANTHER" id="PTHR32071:SF21">
    <property type="entry name" value="TRANSCRIPTIONAL REGULATORY PROTEIN FLGR"/>
    <property type="match status" value="1"/>
</dbReference>
<evidence type="ECO:0000256" key="2">
    <source>
        <dbReference type="ARBA" id="ARBA00022840"/>
    </source>
</evidence>
<dbReference type="SUPFAM" id="SSF52172">
    <property type="entry name" value="CheY-like"/>
    <property type="match status" value="1"/>
</dbReference>
<dbReference type="SUPFAM" id="SSF52540">
    <property type="entry name" value="P-loop containing nucleoside triphosphate hydrolases"/>
    <property type="match status" value="1"/>
</dbReference>
<name>A0A1G6EQV1_9BACT</name>
<evidence type="ECO:0000256" key="6">
    <source>
        <dbReference type="SAM" id="MobiDB-lite"/>
    </source>
</evidence>
<dbReference type="RefSeq" id="WP_092123629.1">
    <property type="nucleotide sequence ID" value="NZ_FMXO01000021.1"/>
</dbReference>
<dbReference type="InterPro" id="IPR058031">
    <property type="entry name" value="AAA_lid_NorR"/>
</dbReference>
<dbReference type="PROSITE" id="PS50045">
    <property type="entry name" value="SIGMA54_INTERACT_4"/>
    <property type="match status" value="1"/>
</dbReference>
<keyword evidence="5" id="KW-0804">Transcription</keyword>
<dbReference type="InterPro" id="IPR027417">
    <property type="entry name" value="P-loop_NTPase"/>
</dbReference>
<evidence type="ECO:0000256" key="4">
    <source>
        <dbReference type="ARBA" id="ARBA00023125"/>
    </source>
</evidence>
<dbReference type="Gene3D" id="1.10.10.60">
    <property type="entry name" value="Homeodomain-like"/>
    <property type="match status" value="1"/>
</dbReference>
<evidence type="ECO:0000256" key="3">
    <source>
        <dbReference type="ARBA" id="ARBA00023015"/>
    </source>
</evidence>
<dbReference type="InterPro" id="IPR025943">
    <property type="entry name" value="Sigma_54_int_dom_ATP-bd_2"/>
</dbReference>
<dbReference type="SUPFAM" id="SSF46689">
    <property type="entry name" value="Homeodomain-like"/>
    <property type="match status" value="1"/>
</dbReference>
<keyword evidence="9" id="KW-1185">Reference proteome</keyword>
<dbReference type="InterPro" id="IPR003593">
    <property type="entry name" value="AAA+_ATPase"/>
</dbReference>
<keyword evidence="1" id="KW-0547">Nucleotide-binding</keyword>
<dbReference type="Pfam" id="PF02954">
    <property type="entry name" value="HTH_8"/>
    <property type="match status" value="1"/>
</dbReference>